<dbReference type="Proteomes" id="UP001062846">
    <property type="component" value="Chromosome 5"/>
</dbReference>
<accession>A0ACC0NMR0</accession>
<gene>
    <name evidence="1" type="ORF">RHMOL_Rhmol05G0042800</name>
</gene>
<reference evidence="1" key="1">
    <citation type="submission" date="2022-02" db="EMBL/GenBank/DDBJ databases">
        <title>Plant Genome Project.</title>
        <authorList>
            <person name="Zhang R.-G."/>
        </authorList>
    </citation>
    <scope>NUCLEOTIDE SEQUENCE</scope>
    <source>
        <strain evidence="1">AT1</strain>
    </source>
</reference>
<protein>
    <submittedName>
        <fullName evidence="1">Uncharacterized protein</fullName>
    </submittedName>
</protein>
<organism evidence="1 2">
    <name type="scientific">Rhododendron molle</name>
    <name type="common">Chinese azalea</name>
    <name type="synonym">Azalea mollis</name>
    <dbReference type="NCBI Taxonomy" id="49168"/>
    <lineage>
        <taxon>Eukaryota</taxon>
        <taxon>Viridiplantae</taxon>
        <taxon>Streptophyta</taxon>
        <taxon>Embryophyta</taxon>
        <taxon>Tracheophyta</taxon>
        <taxon>Spermatophyta</taxon>
        <taxon>Magnoliopsida</taxon>
        <taxon>eudicotyledons</taxon>
        <taxon>Gunneridae</taxon>
        <taxon>Pentapetalae</taxon>
        <taxon>asterids</taxon>
        <taxon>Ericales</taxon>
        <taxon>Ericaceae</taxon>
        <taxon>Ericoideae</taxon>
        <taxon>Rhodoreae</taxon>
        <taxon>Rhododendron</taxon>
    </lineage>
</organism>
<name>A0ACC0NMR0_RHOML</name>
<evidence type="ECO:0000313" key="2">
    <source>
        <dbReference type="Proteomes" id="UP001062846"/>
    </source>
</evidence>
<dbReference type="EMBL" id="CM046392">
    <property type="protein sequence ID" value="KAI8553778.1"/>
    <property type="molecule type" value="Genomic_DNA"/>
</dbReference>
<comment type="caution">
    <text evidence="1">The sequence shown here is derived from an EMBL/GenBank/DDBJ whole genome shotgun (WGS) entry which is preliminary data.</text>
</comment>
<evidence type="ECO:0000313" key="1">
    <source>
        <dbReference type="EMBL" id="KAI8553778.1"/>
    </source>
</evidence>
<proteinExistence type="predicted"/>
<keyword evidence="2" id="KW-1185">Reference proteome</keyword>
<sequence length="75" mass="8151">MLISQRLYHSLSLSFAESHLSLVSLPLSIHFLSAPPPHHHTTAPPHRLSSPSEAPPPGLHMSFNPESTAIDSLKP</sequence>